<evidence type="ECO:0000313" key="2">
    <source>
        <dbReference type="EMBL" id="KIA77453.1"/>
    </source>
</evidence>
<sequence>MNLCGFMQAVFLDLETTGLDCTKHVVIDIAFKVVDLSRNQTRATYQKLVNHPSEIWQKTDPMSLEINGYTRELVLGGDAPLHIREEVIALFTQLGIERGKSVFICQNPSFDRPFFNQLVDTYTQERLNWPYHWLDLASMYWTKRVELWQMINEDVPDAISLSKDSIASYFHLPPEASPHRAINGVNHLLLCYQTLFGVRFLDQK</sequence>
<dbReference type="EMBL" id="JSAM01000076">
    <property type="protein sequence ID" value="KIA77453.1"/>
    <property type="molecule type" value="Genomic_DNA"/>
</dbReference>
<dbReference type="InterPro" id="IPR036397">
    <property type="entry name" value="RNaseH_sf"/>
</dbReference>
<evidence type="ECO:0000259" key="1">
    <source>
        <dbReference type="SMART" id="SM00479"/>
    </source>
</evidence>
<dbReference type="SMART" id="SM00479">
    <property type="entry name" value="EXOIII"/>
    <property type="match status" value="1"/>
</dbReference>
<dbReference type="GO" id="GO:0004527">
    <property type="term" value="F:exonuclease activity"/>
    <property type="evidence" value="ECO:0007669"/>
    <property type="project" value="UniProtKB-ARBA"/>
</dbReference>
<dbReference type="CDD" id="cd06127">
    <property type="entry name" value="DEDDh"/>
    <property type="match status" value="1"/>
</dbReference>
<organism evidence="2 3">
    <name type="scientific">Parachlamydia acanthamoebae</name>
    <dbReference type="NCBI Taxonomy" id="83552"/>
    <lineage>
        <taxon>Bacteria</taxon>
        <taxon>Pseudomonadati</taxon>
        <taxon>Chlamydiota</taxon>
        <taxon>Chlamydiia</taxon>
        <taxon>Parachlamydiales</taxon>
        <taxon>Parachlamydiaceae</taxon>
        <taxon>Parachlamydia</taxon>
    </lineage>
</organism>
<dbReference type="InterPro" id="IPR013520">
    <property type="entry name" value="Ribonucl_H"/>
</dbReference>
<dbReference type="AlphaFoldDB" id="A0A0C1EBL8"/>
<accession>A0A0C1EBL8</accession>
<comment type="caution">
    <text evidence="2">The sequence shown here is derived from an EMBL/GenBank/DDBJ whole genome shotgun (WGS) entry which is preliminary data.</text>
</comment>
<name>A0A0C1EBL8_9BACT</name>
<reference evidence="2 3" key="1">
    <citation type="journal article" date="2014" name="Mol. Biol. Evol.">
        <title>Massive expansion of Ubiquitination-related gene families within the Chlamydiae.</title>
        <authorList>
            <person name="Domman D."/>
            <person name="Collingro A."/>
            <person name="Lagkouvardos I."/>
            <person name="Gehre L."/>
            <person name="Weinmaier T."/>
            <person name="Rattei T."/>
            <person name="Subtil A."/>
            <person name="Horn M."/>
        </authorList>
    </citation>
    <scope>NUCLEOTIDE SEQUENCE [LARGE SCALE GENOMIC DNA]</scope>
    <source>
        <strain evidence="2 3">OEW1</strain>
    </source>
</reference>
<gene>
    <name evidence="2" type="ORF">DB43_GG00320</name>
</gene>
<proteinExistence type="predicted"/>
<feature type="domain" description="Exonuclease" evidence="1">
    <location>
        <begin position="8"/>
        <end position="201"/>
    </location>
</feature>
<evidence type="ECO:0000313" key="3">
    <source>
        <dbReference type="Proteomes" id="UP000031307"/>
    </source>
</evidence>
<dbReference type="Proteomes" id="UP000031307">
    <property type="component" value="Unassembled WGS sequence"/>
</dbReference>
<dbReference type="GO" id="GO:0003676">
    <property type="term" value="F:nucleic acid binding"/>
    <property type="evidence" value="ECO:0007669"/>
    <property type="project" value="InterPro"/>
</dbReference>
<dbReference type="SUPFAM" id="SSF53098">
    <property type="entry name" value="Ribonuclease H-like"/>
    <property type="match status" value="1"/>
</dbReference>
<dbReference type="InterPro" id="IPR012337">
    <property type="entry name" value="RNaseH-like_sf"/>
</dbReference>
<dbReference type="PATRIC" id="fig|83552.4.peg.1418"/>
<dbReference type="GO" id="GO:0006259">
    <property type="term" value="P:DNA metabolic process"/>
    <property type="evidence" value="ECO:0007669"/>
    <property type="project" value="UniProtKB-ARBA"/>
</dbReference>
<dbReference type="Gene3D" id="3.30.420.10">
    <property type="entry name" value="Ribonuclease H-like superfamily/Ribonuclease H"/>
    <property type="match status" value="1"/>
</dbReference>
<protein>
    <recommendedName>
        <fullName evidence="1">Exonuclease domain-containing protein</fullName>
    </recommendedName>
</protein>